<organism evidence="3 4">
    <name type="scientific">Blepharisma stoltei</name>
    <dbReference type="NCBI Taxonomy" id="1481888"/>
    <lineage>
        <taxon>Eukaryota</taxon>
        <taxon>Sar</taxon>
        <taxon>Alveolata</taxon>
        <taxon>Ciliophora</taxon>
        <taxon>Postciliodesmatophora</taxon>
        <taxon>Heterotrichea</taxon>
        <taxon>Heterotrichida</taxon>
        <taxon>Blepharismidae</taxon>
        <taxon>Blepharisma</taxon>
    </lineage>
</organism>
<protein>
    <submittedName>
        <fullName evidence="3">Uncharacterized protein</fullName>
    </submittedName>
</protein>
<feature type="coiled-coil region" evidence="1">
    <location>
        <begin position="80"/>
        <end position="107"/>
    </location>
</feature>
<evidence type="ECO:0000313" key="4">
    <source>
        <dbReference type="Proteomes" id="UP001162131"/>
    </source>
</evidence>
<dbReference type="Proteomes" id="UP001162131">
    <property type="component" value="Unassembled WGS sequence"/>
</dbReference>
<keyword evidence="2" id="KW-0472">Membrane</keyword>
<evidence type="ECO:0000313" key="3">
    <source>
        <dbReference type="EMBL" id="CAG9335264.1"/>
    </source>
</evidence>
<proteinExistence type="predicted"/>
<keyword evidence="2" id="KW-1133">Transmembrane helix</keyword>
<gene>
    <name evidence="3" type="ORF">BSTOLATCC_MIC63741</name>
</gene>
<evidence type="ECO:0000256" key="2">
    <source>
        <dbReference type="SAM" id="Phobius"/>
    </source>
</evidence>
<comment type="caution">
    <text evidence="3">The sequence shown here is derived from an EMBL/GenBank/DDBJ whole genome shotgun (WGS) entry which is preliminary data.</text>
</comment>
<keyword evidence="2" id="KW-0812">Transmembrane</keyword>
<dbReference type="EMBL" id="CAJZBQ010000062">
    <property type="protein sequence ID" value="CAG9335264.1"/>
    <property type="molecule type" value="Genomic_DNA"/>
</dbReference>
<accession>A0AAU9KPR7</accession>
<sequence length="360" mass="41744">MEVFKCSVESCENEPQYKCNCQPNTLFCQVHFSLDKHIAPGSRHGLVSLCVMPEPRIVESVRSFIEEKLKAIWAEEVLILAKHSFKISEAEKQIANYLEKTSHIERELISFANELNNLRPSPRNAENDFFKALLASEDKAINKIGLTCDFASEYKNRVNFYAKFDAETYIKKIMCQNAGNIINQKLAEAEENLKKEFEEINKKNLKEQEEKIKKIKDEFYLKIQNIETQNSELKGRNENLTKKLEQISNIKIAQKCISSEHNADFKIINCDQSHCSHCLWGFYNNSLMKRGELYCEHEKSLLFEDVANLNKARIRKMRISNCKKRTHNACALLSGILLYGFLLFLAFMGCFAQIKLTKHY</sequence>
<feature type="transmembrane region" description="Helical" evidence="2">
    <location>
        <begin position="331"/>
        <end position="354"/>
    </location>
</feature>
<name>A0AAU9KPR7_9CILI</name>
<evidence type="ECO:0000256" key="1">
    <source>
        <dbReference type="SAM" id="Coils"/>
    </source>
</evidence>
<keyword evidence="1" id="KW-0175">Coiled coil</keyword>
<keyword evidence="4" id="KW-1185">Reference proteome</keyword>
<dbReference type="AlphaFoldDB" id="A0AAU9KPR7"/>
<feature type="coiled-coil region" evidence="1">
    <location>
        <begin position="179"/>
        <end position="250"/>
    </location>
</feature>
<reference evidence="3" key="1">
    <citation type="submission" date="2021-09" db="EMBL/GenBank/DDBJ databases">
        <authorList>
            <consortium name="AG Swart"/>
            <person name="Singh M."/>
            <person name="Singh A."/>
            <person name="Seah K."/>
            <person name="Emmerich C."/>
        </authorList>
    </citation>
    <scope>NUCLEOTIDE SEQUENCE</scope>
    <source>
        <strain evidence="3">ATCC30299</strain>
    </source>
</reference>